<dbReference type="InterPro" id="IPR051198">
    <property type="entry name" value="BchE-like"/>
</dbReference>
<comment type="cofactor">
    <cofactor evidence="1">
        <name>[4Fe-4S] cluster</name>
        <dbReference type="ChEBI" id="CHEBI:49883"/>
    </cofactor>
</comment>
<reference evidence="7" key="1">
    <citation type="submission" date="2020-10" db="EMBL/GenBank/DDBJ databases">
        <authorList>
            <person name="Gilroy R."/>
        </authorList>
    </citation>
    <scope>NUCLEOTIDE SEQUENCE</scope>
    <source>
        <strain evidence="7">6276</strain>
    </source>
</reference>
<dbReference type="Proteomes" id="UP000823928">
    <property type="component" value="Unassembled WGS sequence"/>
</dbReference>
<gene>
    <name evidence="7" type="ORF">IAC10_12985</name>
</gene>
<dbReference type="Gene3D" id="3.80.30.20">
    <property type="entry name" value="tm_1862 like domain"/>
    <property type="match status" value="1"/>
</dbReference>
<sequence length="459" mass="53394">MIKIGLNTPPPNLLSRIGNAIEDVKTITHPLAKKYNKNILAMTFPKQDLNLGLEPSVLTVVPDGKNVRYIMDYNDIGFKDKDVDLYLCSVYVTGMKDFIKFAKQHPKSKIIVGGYEPTMNPQDFVDHAGKIITGPCDSFWETMEQGGQIVKGITLNRRIPRYDLYDIKLNQQIIPDKKPDDVVTSINTSSGCPNNCDFCCSPLMSNRIVSKPLELVKKEVEYLKQYNPKFIFIRDENFPLQKDWKQKLEAISKLDAKTYLFASANLMTEDTIKIMKNNNVYMTCLGLEDITREYGKNRKLDEVCEKHYKHGLFKYLSFIVDPLKVNTNEKSAEFYEKLTGRFNDLKPEMVCGNFLMPFKGTKLWDKYKHLVSKEDFSLYNSKSAFLEKNLERRLIDEFEMFKHQWKYYNSETYKGIREFKTNDTLYLRFLELKDMFARKIADAIEKNPQSKALKNLTLE</sequence>
<evidence type="ECO:0000256" key="3">
    <source>
        <dbReference type="ARBA" id="ARBA00022723"/>
    </source>
</evidence>
<dbReference type="GO" id="GO:0051536">
    <property type="term" value="F:iron-sulfur cluster binding"/>
    <property type="evidence" value="ECO:0007669"/>
    <property type="project" value="UniProtKB-KW"/>
</dbReference>
<evidence type="ECO:0000313" key="7">
    <source>
        <dbReference type="EMBL" id="HIS37513.1"/>
    </source>
</evidence>
<dbReference type="SUPFAM" id="SSF102114">
    <property type="entry name" value="Radical SAM enzymes"/>
    <property type="match status" value="1"/>
</dbReference>
<evidence type="ECO:0000256" key="5">
    <source>
        <dbReference type="ARBA" id="ARBA00023014"/>
    </source>
</evidence>
<evidence type="ECO:0000259" key="6">
    <source>
        <dbReference type="PROSITE" id="PS51918"/>
    </source>
</evidence>
<dbReference type="InterPro" id="IPR006638">
    <property type="entry name" value="Elp3/MiaA/NifB-like_rSAM"/>
</dbReference>
<organism evidence="7 8">
    <name type="scientific">Candidatus Scatousia excrementigallinarum</name>
    <dbReference type="NCBI Taxonomy" id="2840935"/>
    <lineage>
        <taxon>Bacteria</taxon>
        <taxon>Candidatus Scatousia</taxon>
    </lineage>
</organism>
<dbReference type="PROSITE" id="PS51918">
    <property type="entry name" value="RADICAL_SAM"/>
    <property type="match status" value="1"/>
</dbReference>
<dbReference type="CDD" id="cd01335">
    <property type="entry name" value="Radical_SAM"/>
    <property type="match status" value="1"/>
</dbReference>
<dbReference type="Pfam" id="PF04055">
    <property type="entry name" value="Radical_SAM"/>
    <property type="match status" value="1"/>
</dbReference>
<feature type="domain" description="Radical SAM core" evidence="6">
    <location>
        <begin position="178"/>
        <end position="391"/>
    </location>
</feature>
<dbReference type="PANTHER" id="PTHR43409">
    <property type="entry name" value="ANAEROBIC MAGNESIUM-PROTOPORPHYRIN IX MONOMETHYL ESTER CYCLASE-RELATED"/>
    <property type="match status" value="1"/>
</dbReference>
<dbReference type="AlphaFoldDB" id="A0A9D1F0W8"/>
<dbReference type="EMBL" id="DVIU01000266">
    <property type="protein sequence ID" value="HIS37513.1"/>
    <property type="molecule type" value="Genomic_DNA"/>
</dbReference>
<keyword evidence="2" id="KW-0949">S-adenosyl-L-methionine</keyword>
<accession>A0A9D1F0W8</accession>
<proteinExistence type="predicted"/>
<dbReference type="GO" id="GO:0003824">
    <property type="term" value="F:catalytic activity"/>
    <property type="evidence" value="ECO:0007669"/>
    <property type="project" value="InterPro"/>
</dbReference>
<protein>
    <submittedName>
        <fullName evidence="7">Radical SAM protein</fullName>
    </submittedName>
</protein>
<comment type="caution">
    <text evidence="7">The sequence shown here is derived from an EMBL/GenBank/DDBJ whole genome shotgun (WGS) entry which is preliminary data.</text>
</comment>
<keyword evidence="3" id="KW-0479">Metal-binding</keyword>
<evidence type="ECO:0000256" key="2">
    <source>
        <dbReference type="ARBA" id="ARBA00022691"/>
    </source>
</evidence>
<name>A0A9D1F0W8_9BACT</name>
<keyword evidence="5" id="KW-0411">Iron-sulfur</keyword>
<dbReference type="SFLD" id="SFLDG01082">
    <property type="entry name" value="B12-binding_domain_containing"/>
    <property type="match status" value="1"/>
</dbReference>
<dbReference type="SMART" id="SM00729">
    <property type="entry name" value="Elp3"/>
    <property type="match status" value="1"/>
</dbReference>
<dbReference type="InterPro" id="IPR007197">
    <property type="entry name" value="rSAM"/>
</dbReference>
<keyword evidence="4" id="KW-0408">Iron</keyword>
<dbReference type="InterPro" id="IPR023404">
    <property type="entry name" value="rSAM_horseshoe"/>
</dbReference>
<evidence type="ECO:0000313" key="8">
    <source>
        <dbReference type="Proteomes" id="UP000823928"/>
    </source>
</evidence>
<evidence type="ECO:0000256" key="1">
    <source>
        <dbReference type="ARBA" id="ARBA00001966"/>
    </source>
</evidence>
<dbReference type="SFLD" id="SFLDS00029">
    <property type="entry name" value="Radical_SAM"/>
    <property type="match status" value="1"/>
</dbReference>
<dbReference type="GO" id="GO:0046872">
    <property type="term" value="F:metal ion binding"/>
    <property type="evidence" value="ECO:0007669"/>
    <property type="project" value="UniProtKB-KW"/>
</dbReference>
<evidence type="ECO:0000256" key="4">
    <source>
        <dbReference type="ARBA" id="ARBA00023004"/>
    </source>
</evidence>
<reference evidence="7" key="2">
    <citation type="journal article" date="2021" name="PeerJ">
        <title>Extensive microbial diversity within the chicken gut microbiome revealed by metagenomics and culture.</title>
        <authorList>
            <person name="Gilroy R."/>
            <person name="Ravi A."/>
            <person name="Getino M."/>
            <person name="Pursley I."/>
            <person name="Horton D.L."/>
            <person name="Alikhan N.F."/>
            <person name="Baker D."/>
            <person name="Gharbi K."/>
            <person name="Hall N."/>
            <person name="Watson M."/>
            <person name="Adriaenssens E.M."/>
            <person name="Foster-Nyarko E."/>
            <person name="Jarju S."/>
            <person name="Secka A."/>
            <person name="Antonio M."/>
            <person name="Oren A."/>
            <person name="Chaudhuri R.R."/>
            <person name="La Ragione R."/>
            <person name="Hildebrand F."/>
            <person name="Pallen M.J."/>
        </authorList>
    </citation>
    <scope>NUCLEOTIDE SEQUENCE</scope>
    <source>
        <strain evidence="7">6276</strain>
    </source>
</reference>
<dbReference type="InterPro" id="IPR058240">
    <property type="entry name" value="rSAM_sf"/>
</dbReference>